<dbReference type="InterPro" id="IPR004843">
    <property type="entry name" value="Calcineurin-like_PHP"/>
</dbReference>
<dbReference type="CDD" id="cd07383">
    <property type="entry name" value="MPP_Dcr2"/>
    <property type="match status" value="1"/>
</dbReference>
<evidence type="ECO:0000259" key="1">
    <source>
        <dbReference type="Pfam" id="PF00149"/>
    </source>
</evidence>
<dbReference type="PANTHER" id="PTHR32440">
    <property type="entry name" value="PHOSPHATASE DCR2-RELATED-RELATED"/>
    <property type="match status" value="1"/>
</dbReference>
<protein>
    <submittedName>
        <fullName evidence="2">Metallo-dependent phosphatase-like protein</fullName>
    </submittedName>
</protein>
<evidence type="ECO:0000313" key="3">
    <source>
        <dbReference type="Proteomes" id="UP001243989"/>
    </source>
</evidence>
<gene>
    <name evidence="2" type="ORF">BDP81DRAFT_331618</name>
</gene>
<dbReference type="Proteomes" id="UP001243989">
    <property type="component" value="Unassembled WGS sequence"/>
</dbReference>
<dbReference type="RefSeq" id="XP_060439497.1">
    <property type="nucleotide sequence ID" value="XM_060585524.1"/>
</dbReference>
<dbReference type="GeneID" id="85470386"/>
<name>A0AAI9ZFA7_9PEZI</name>
<reference evidence="2" key="1">
    <citation type="submission" date="2021-06" db="EMBL/GenBank/DDBJ databases">
        <title>Comparative genomics, transcriptomics and evolutionary studies reveal genomic signatures of adaptation to plant cell wall in hemibiotrophic fungi.</title>
        <authorList>
            <consortium name="DOE Joint Genome Institute"/>
            <person name="Baroncelli R."/>
            <person name="Diaz J.F."/>
            <person name="Benocci T."/>
            <person name="Peng M."/>
            <person name="Battaglia E."/>
            <person name="Haridas S."/>
            <person name="Andreopoulos W."/>
            <person name="Labutti K."/>
            <person name="Pangilinan J."/>
            <person name="Floch G.L."/>
            <person name="Makela M.R."/>
            <person name="Henrissat B."/>
            <person name="Grigoriev I.V."/>
            <person name="Crouch J.A."/>
            <person name="De Vries R.P."/>
            <person name="Sukno S.A."/>
            <person name="Thon M.R."/>
        </authorList>
    </citation>
    <scope>NUCLEOTIDE SEQUENCE</scope>
    <source>
        <strain evidence="2">CBS 102054</strain>
    </source>
</reference>
<dbReference type="Pfam" id="PF00149">
    <property type="entry name" value="Metallophos"/>
    <property type="match status" value="1"/>
</dbReference>
<dbReference type="SUPFAM" id="SSF56300">
    <property type="entry name" value="Metallo-dependent phosphatases"/>
    <property type="match status" value="1"/>
</dbReference>
<sequence length="529" mass="58775">MEQINTVITDLSVTFCASPGASAACSLEQQRWNRLEKDLYLHAGEQTAWIFLEERNEVNITNGNRVITDVWVGATKPTADAEDSWEERPCGIWILRSHYTDHNLRILTGIDVLFGKDAVDPRPGWTLLSAPLQLDDQPDVPTPRISARYGRPLPGPGDPKTPLRVHEDGKFKIVQISDTHMVTGPGVCNDAIDANRRPLPSIEADPNTIQFIGDILDVEKPDLVILSGDQVHHDVPDTQTPLFKVVSPLISRSIPFAVVFGNHDDEGTHALSREKQMSILQDLPFCLAEPGPESIDGVGNYFLPLFSSDERQVPVATLFFFDSHGQITSTVKNPDYDPIQQNQIDWFTSISQNLRKNRVAEGTGGFHHLSLAFMHIPFPEYAGDSLSISGGKRREPTEGPSFNAHLYDALVQEEVSAVGCGHDHVNDFCAVLPQSERGQSAGDDNKSVKRGPWLCYNGGSGFGGYCSYDEHRYYRRTRVWEIDAIQGRLKTWKRIEYSGNPFEEVVLVEGGQITAPSTTLDIEKTCTIL</sequence>
<dbReference type="GO" id="GO:0004721">
    <property type="term" value="F:phosphoprotein phosphatase activity"/>
    <property type="evidence" value="ECO:0007669"/>
    <property type="project" value="TreeGrafter"/>
</dbReference>
<proteinExistence type="predicted"/>
<dbReference type="PANTHER" id="PTHR32440:SF0">
    <property type="entry name" value="PHOSPHATASE DCR2-RELATED"/>
    <property type="match status" value="1"/>
</dbReference>
<organism evidence="2 3">
    <name type="scientific">Colletotrichum phormii</name>
    <dbReference type="NCBI Taxonomy" id="359342"/>
    <lineage>
        <taxon>Eukaryota</taxon>
        <taxon>Fungi</taxon>
        <taxon>Dikarya</taxon>
        <taxon>Ascomycota</taxon>
        <taxon>Pezizomycotina</taxon>
        <taxon>Sordariomycetes</taxon>
        <taxon>Hypocreomycetidae</taxon>
        <taxon>Glomerellales</taxon>
        <taxon>Glomerellaceae</taxon>
        <taxon>Colletotrichum</taxon>
        <taxon>Colletotrichum acutatum species complex</taxon>
    </lineage>
</organism>
<comment type="caution">
    <text evidence="2">The sequence shown here is derived from an EMBL/GenBank/DDBJ whole genome shotgun (WGS) entry which is preliminary data.</text>
</comment>
<feature type="domain" description="Calcineurin-like phosphoesterase" evidence="1">
    <location>
        <begin position="171"/>
        <end position="425"/>
    </location>
</feature>
<dbReference type="EMBL" id="JAHMHQ010000028">
    <property type="protein sequence ID" value="KAK1623502.1"/>
    <property type="molecule type" value="Genomic_DNA"/>
</dbReference>
<accession>A0AAI9ZFA7</accession>
<evidence type="ECO:0000313" key="2">
    <source>
        <dbReference type="EMBL" id="KAK1623502.1"/>
    </source>
</evidence>
<dbReference type="InterPro" id="IPR029052">
    <property type="entry name" value="Metallo-depent_PP-like"/>
</dbReference>
<dbReference type="GO" id="GO:0005737">
    <property type="term" value="C:cytoplasm"/>
    <property type="evidence" value="ECO:0007669"/>
    <property type="project" value="TreeGrafter"/>
</dbReference>
<keyword evidence="3" id="KW-1185">Reference proteome</keyword>
<dbReference type="AlphaFoldDB" id="A0AAI9ZFA7"/>
<dbReference type="Gene3D" id="3.60.21.10">
    <property type="match status" value="1"/>
</dbReference>